<organism evidence="1 2">
    <name type="scientific">Amphiplicatus metriothermophilus</name>
    <dbReference type="NCBI Taxonomy" id="1519374"/>
    <lineage>
        <taxon>Bacteria</taxon>
        <taxon>Pseudomonadati</taxon>
        <taxon>Pseudomonadota</taxon>
        <taxon>Alphaproteobacteria</taxon>
        <taxon>Parvularculales</taxon>
        <taxon>Parvularculaceae</taxon>
        <taxon>Amphiplicatus</taxon>
    </lineage>
</organism>
<reference evidence="1 2" key="1">
    <citation type="submission" date="2017-07" db="EMBL/GenBank/DDBJ databases">
        <authorList>
            <person name="Sun Z.S."/>
            <person name="Albrecht U."/>
            <person name="Echele G."/>
            <person name="Lee C.C."/>
        </authorList>
    </citation>
    <scope>NUCLEOTIDE SEQUENCE [LARGE SCALE GENOMIC DNA]</scope>
    <source>
        <strain evidence="1 2">CGMCC 1.12710</strain>
    </source>
</reference>
<dbReference type="Proteomes" id="UP000198346">
    <property type="component" value="Unassembled WGS sequence"/>
</dbReference>
<dbReference type="AlphaFoldDB" id="A0A239PPV5"/>
<sequence length="231" mass="26229">MTADQAEARAHYDAHGYAHLREVAPPAVARGLLGLISRDLTARPETLARTLKKPSVNTRPAYEFYGYHYAPVMGFHWGLTSRMCEVTGKRLIPTYAYFRVYQQGDVCIVHSDRPSCEHSLSMPLGYSDGRVWSFAIGRNWYDFEIASKMEAARDFGDEPFSELQLNPGDAVLYKGVNYRHGRLTPNPNRWSAHLFLHWVDSEGPYKEWAFDKQALPEVRDFPFPEPGAATG</sequence>
<protein>
    <recommendedName>
        <fullName evidence="3">Phytanoyl-CoA dioxygenase (PhyH)</fullName>
    </recommendedName>
</protein>
<gene>
    <name evidence="1" type="ORF">SAMN06297382_0984</name>
</gene>
<evidence type="ECO:0008006" key="3">
    <source>
        <dbReference type="Google" id="ProtNLM"/>
    </source>
</evidence>
<name>A0A239PPV5_9PROT</name>
<evidence type="ECO:0000313" key="1">
    <source>
        <dbReference type="EMBL" id="SNT71962.1"/>
    </source>
</evidence>
<keyword evidence="2" id="KW-1185">Reference proteome</keyword>
<evidence type="ECO:0000313" key="2">
    <source>
        <dbReference type="Proteomes" id="UP000198346"/>
    </source>
</evidence>
<dbReference type="EMBL" id="FZQA01000002">
    <property type="protein sequence ID" value="SNT71962.1"/>
    <property type="molecule type" value="Genomic_DNA"/>
</dbReference>
<dbReference type="OrthoDB" id="7628041at2"/>
<accession>A0A239PPV5</accession>
<dbReference type="RefSeq" id="WP_089411506.1">
    <property type="nucleotide sequence ID" value="NZ_FZQA01000002.1"/>
</dbReference>
<proteinExistence type="predicted"/>